<dbReference type="InterPro" id="IPR006094">
    <property type="entry name" value="Oxid_FAD_bind_N"/>
</dbReference>
<sequence length="976" mass="106284">MCVMNVNAVGAYIRVMSTETPDVPPSPIEKPLQGLSAQLTGDVDSSDQTRNLYSTDASIYQVQPAGVVTPATREDIRTTVDFARKHDTSLVARGAGSSLTGNAVGEGIVVDTSRYFNDVVQIDPENKTARVQPGVVLDDLNEILSDHGLYFPPDPSTSSTCTIGGMVANDAAGPHSVKHGTTRENVRAVECVLADGRVAEFEKKDGSELTQLLNENTIEGRLYREVRDLRTELADEIASEYPDVERNSSGYDLESTAAADGSWVDLAKLIVGSEGTLAFISEVTLELTERPETRAATLCFYDDVIGAAAAVAPALRGDPSAVELIDDTVLEYAREAWGLELIPEAAGAALLVEVETTQDEQAADLQHVIDAANTEAYLGRQTATTVEEQDRLWKVRKASNPLLNRRPGDEQALSFIEDAAIPPERLPEYLRAVREVLMDHDLDASVFGHAGQGVLHIKPFLNLKEDADKERLRSVSNAVHETVLEFDGCVSGEHGDGRLRSAYLEEMYGEDIYTGFQRVKDAFDPNGVFNPGNVVPTEDAAVAKPDDDLRYDAYDPNEIETALDFTDGEGFASLIEQCNGCSKCRTSDDGVMCPSYRGAEREVTSTRGRANALRGAINGELGRDALTDEWFQSEVLDLCLSCKACETECPTGVDMSKLKTEAKHKKHEQDGVPLRSRVFGHIRKLNKIGSRLAPIANPLREFAPGRLLLEKLVGIDRRRELPGFASQSFIEWFGGHTPEQRAGTRGRVVLFPDCYMAYNHPEVGKAAVRVLEAFGYKVILPDVNCCGRPALSQGLVEHARGNATTNVDRLQEYASEEIPIIAVEPSCTSALKEYDDLLDATGDVPEVSKTVASFLYDRVIEGEHTIPTRETGETVAFHGHCHSKAKGWDHAPVALLRHAGYEVTPIDSTCCGMAGAFGYETEHYDLSMTIGDELEAKIEPAEANRVAAPGASCGQQLEDRNIETEHPMELLAEVVA</sequence>
<proteinExistence type="predicted"/>
<dbReference type="InterPro" id="IPR017896">
    <property type="entry name" value="4Fe4S_Fe-S-bd"/>
</dbReference>
<dbReference type="Gene3D" id="3.30.43.10">
    <property type="entry name" value="Uridine Diphospho-n-acetylenolpyruvylglucosamine Reductase, domain 2"/>
    <property type="match status" value="1"/>
</dbReference>
<dbReference type="NCBIfam" id="NF008369">
    <property type="entry name" value="PRK11168.1"/>
    <property type="match status" value="1"/>
</dbReference>
<keyword evidence="3" id="KW-0274">FAD</keyword>
<reference evidence="6 7" key="1">
    <citation type="submission" date="2017-06" db="EMBL/GenBank/DDBJ databases">
        <authorList>
            <person name="Kim H.J."/>
            <person name="Triplett B.A."/>
        </authorList>
    </citation>
    <scope>NUCLEOTIDE SEQUENCE [LARGE SCALE GENOMIC DNA]</scope>
    <source>
        <strain evidence="6 7">DSM 19316</strain>
    </source>
</reference>
<dbReference type="InterPro" id="IPR036318">
    <property type="entry name" value="FAD-bd_PCMH-like_sf"/>
</dbReference>
<dbReference type="AlphaFoldDB" id="A0A238YN04"/>
<protein>
    <submittedName>
        <fullName evidence="6">Glycerol-3-phosphate dehydrogenase, anaerobic, C subunit</fullName>
    </submittedName>
</protein>
<evidence type="ECO:0000256" key="2">
    <source>
        <dbReference type="ARBA" id="ARBA00022630"/>
    </source>
</evidence>
<dbReference type="Gene3D" id="1.10.1060.10">
    <property type="entry name" value="Alpha-helical ferredoxin"/>
    <property type="match status" value="1"/>
</dbReference>
<dbReference type="Proteomes" id="UP000198297">
    <property type="component" value="Unassembled WGS sequence"/>
</dbReference>
<evidence type="ECO:0000256" key="4">
    <source>
        <dbReference type="ARBA" id="ARBA00023002"/>
    </source>
</evidence>
<dbReference type="InterPro" id="IPR009051">
    <property type="entry name" value="Helical_ferredxn"/>
</dbReference>
<gene>
    <name evidence="6" type="ORF">SAMN06266787_11534</name>
</gene>
<dbReference type="InterPro" id="IPR016164">
    <property type="entry name" value="FAD-linked_Oxase-like_C"/>
</dbReference>
<dbReference type="Gene3D" id="3.30.465.10">
    <property type="match status" value="1"/>
</dbReference>
<dbReference type="SUPFAM" id="SSF56176">
    <property type="entry name" value="FAD-binding/transporter-associated domain-like"/>
    <property type="match status" value="1"/>
</dbReference>
<dbReference type="InterPro" id="IPR016169">
    <property type="entry name" value="FAD-bd_PCMH_sub2"/>
</dbReference>
<evidence type="ECO:0000313" key="7">
    <source>
        <dbReference type="Proteomes" id="UP000198297"/>
    </source>
</evidence>
<feature type="domain" description="FAD-binding PCMH-type" evidence="5">
    <location>
        <begin position="60"/>
        <end position="290"/>
    </location>
</feature>
<name>A0A238YN04_HALEZ</name>
<dbReference type="Gene3D" id="3.30.70.2740">
    <property type="match status" value="1"/>
</dbReference>
<dbReference type="EMBL" id="FZNK01000015">
    <property type="protein sequence ID" value="SNR72545.1"/>
    <property type="molecule type" value="Genomic_DNA"/>
</dbReference>
<dbReference type="GO" id="GO:0071949">
    <property type="term" value="F:FAD binding"/>
    <property type="evidence" value="ECO:0007669"/>
    <property type="project" value="InterPro"/>
</dbReference>
<dbReference type="Pfam" id="PF02913">
    <property type="entry name" value="FAD-oxidase_C"/>
    <property type="match status" value="1"/>
</dbReference>
<dbReference type="Pfam" id="PF01565">
    <property type="entry name" value="FAD_binding_4"/>
    <property type="match status" value="1"/>
</dbReference>
<keyword evidence="4" id="KW-0560">Oxidoreductase</keyword>
<dbReference type="GO" id="GO:1903457">
    <property type="term" value="P:lactate catabolic process"/>
    <property type="evidence" value="ECO:0007669"/>
    <property type="project" value="TreeGrafter"/>
</dbReference>
<evidence type="ECO:0000313" key="6">
    <source>
        <dbReference type="EMBL" id="SNR72545.1"/>
    </source>
</evidence>
<dbReference type="SUPFAM" id="SSF46548">
    <property type="entry name" value="alpha-helical ferredoxin"/>
    <property type="match status" value="1"/>
</dbReference>
<dbReference type="PROSITE" id="PS00198">
    <property type="entry name" value="4FE4S_FER_1"/>
    <property type="match status" value="1"/>
</dbReference>
<dbReference type="InterPro" id="IPR016166">
    <property type="entry name" value="FAD-bd_PCMH"/>
</dbReference>
<evidence type="ECO:0000256" key="3">
    <source>
        <dbReference type="ARBA" id="ARBA00022827"/>
    </source>
</evidence>
<dbReference type="InterPro" id="IPR004017">
    <property type="entry name" value="Cys_rich_dom"/>
</dbReference>
<dbReference type="InterPro" id="IPR016171">
    <property type="entry name" value="Vanillyl_alc_oxidase_C-sub2"/>
</dbReference>
<dbReference type="GO" id="GO:0008720">
    <property type="term" value="F:D-lactate dehydrogenase (NAD+) activity"/>
    <property type="evidence" value="ECO:0007669"/>
    <property type="project" value="TreeGrafter"/>
</dbReference>
<dbReference type="GO" id="GO:0004458">
    <property type="term" value="F:D-lactate dehydrogenase (cytochrome) activity"/>
    <property type="evidence" value="ECO:0007669"/>
    <property type="project" value="TreeGrafter"/>
</dbReference>
<dbReference type="PANTHER" id="PTHR11748">
    <property type="entry name" value="D-LACTATE DEHYDROGENASE"/>
    <property type="match status" value="1"/>
</dbReference>
<dbReference type="InterPro" id="IPR017900">
    <property type="entry name" value="4Fe4S_Fe_S_CS"/>
</dbReference>
<comment type="cofactor">
    <cofactor evidence="1">
        <name>FAD</name>
        <dbReference type="ChEBI" id="CHEBI:57692"/>
    </cofactor>
</comment>
<dbReference type="InterPro" id="IPR016167">
    <property type="entry name" value="FAD-bd_PCMH_sub1"/>
</dbReference>
<keyword evidence="2" id="KW-0285">Flavoprotein</keyword>
<dbReference type="Pfam" id="PF13183">
    <property type="entry name" value="Fer4_8"/>
    <property type="match status" value="1"/>
</dbReference>
<dbReference type="InterPro" id="IPR004113">
    <property type="entry name" value="FAD-bd_oxidored_4_C"/>
</dbReference>
<dbReference type="SUPFAM" id="SSF55103">
    <property type="entry name" value="FAD-linked oxidases, C-terminal domain"/>
    <property type="match status" value="1"/>
</dbReference>
<accession>A0A238YN04</accession>
<dbReference type="PROSITE" id="PS51387">
    <property type="entry name" value="FAD_PCMH"/>
    <property type="match status" value="1"/>
</dbReference>
<dbReference type="GO" id="GO:0051536">
    <property type="term" value="F:iron-sulfur cluster binding"/>
    <property type="evidence" value="ECO:0007669"/>
    <property type="project" value="InterPro"/>
</dbReference>
<dbReference type="Gene3D" id="1.10.45.10">
    <property type="entry name" value="Vanillyl-alcohol Oxidase, Chain A, domain 4"/>
    <property type="match status" value="1"/>
</dbReference>
<evidence type="ECO:0000256" key="1">
    <source>
        <dbReference type="ARBA" id="ARBA00001974"/>
    </source>
</evidence>
<dbReference type="PANTHER" id="PTHR11748:SF119">
    <property type="entry name" value="D-2-HYDROXYGLUTARATE DEHYDROGENASE"/>
    <property type="match status" value="1"/>
</dbReference>
<evidence type="ECO:0000259" key="5">
    <source>
        <dbReference type="PROSITE" id="PS51387"/>
    </source>
</evidence>
<organism evidence="6 7">
    <name type="scientific">Halorubrum ezzemoulense</name>
    <name type="common">Halorubrum chaoviator</name>
    <dbReference type="NCBI Taxonomy" id="337243"/>
    <lineage>
        <taxon>Archaea</taxon>
        <taxon>Methanobacteriati</taxon>
        <taxon>Methanobacteriota</taxon>
        <taxon>Stenosarchaea group</taxon>
        <taxon>Halobacteria</taxon>
        <taxon>Halobacteriales</taxon>
        <taxon>Haloferacaceae</taxon>
        <taxon>Halorubrum</taxon>
    </lineage>
</organism>
<dbReference type="Pfam" id="PF02754">
    <property type="entry name" value="CCG"/>
    <property type="match status" value="2"/>
</dbReference>